<proteinExistence type="predicted"/>
<name>A0AC35TW84_9BILA</name>
<reference evidence="2" key="1">
    <citation type="submission" date="2016-11" db="UniProtKB">
        <authorList>
            <consortium name="WormBaseParasite"/>
        </authorList>
    </citation>
    <scope>IDENTIFICATION</scope>
    <source>
        <strain evidence="2">KR3021</strain>
    </source>
</reference>
<evidence type="ECO:0000313" key="1">
    <source>
        <dbReference type="Proteomes" id="UP000095286"/>
    </source>
</evidence>
<accession>A0AC35TW84</accession>
<dbReference type="WBParaSite" id="RSKR_0000475900.1">
    <property type="protein sequence ID" value="RSKR_0000475900.1"/>
    <property type="gene ID" value="RSKR_0000475900"/>
</dbReference>
<organism evidence="1 2">
    <name type="scientific">Rhabditophanes sp. KR3021</name>
    <dbReference type="NCBI Taxonomy" id="114890"/>
    <lineage>
        <taxon>Eukaryota</taxon>
        <taxon>Metazoa</taxon>
        <taxon>Ecdysozoa</taxon>
        <taxon>Nematoda</taxon>
        <taxon>Chromadorea</taxon>
        <taxon>Rhabditida</taxon>
        <taxon>Tylenchina</taxon>
        <taxon>Panagrolaimomorpha</taxon>
        <taxon>Strongyloidoidea</taxon>
        <taxon>Alloionematidae</taxon>
        <taxon>Rhabditophanes</taxon>
    </lineage>
</organism>
<dbReference type="Proteomes" id="UP000095286">
    <property type="component" value="Unplaced"/>
</dbReference>
<sequence>MNNWFFGGSKKDPIPDKNNSDSDWEHYKNNKLATNTYNDTCSNGRIIPANISPEEPFQDLSKHDNTVVGNVAKYVESLSDSDDDEILKHQTDVKVHCSNASNVQKYDPNANSSDDEILLDKKNTEPNYEKLYRIEVDERKHYANEIMEKDKKIAELNQVVEEKVQKTSILRNELSSARDLNTELFNDVKKLEFEIENWKQSSINKHNEALSNLEKIKVNENVYREEAEVAKMNAVKNLKIFEDKNRQQRDAMQRNFDELNNEYSKVVNNHKDLQREYAYMDNNHREQYQNESRTNMKISRQLKEANDKIETYERQIAQMTKRVTELELIVEKQSEDARLATVRGNGLRDMISLKDILDGKIDSNSSSDEDEDLVLDRKIDSNSPAKYTEEKVNDSPAKYVEEKVNDSPAKYVEKDQMESDDKDIEEDLLEKIYILLNSKYTKEEILREFNLCNKNIGVTFQTLKNRSTNSN</sequence>
<evidence type="ECO:0000313" key="2">
    <source>
        <dbReference type="WBParaSite" id="RSKR_0000475900.1"/>
    </source>
</evidence>
<protein>
    <submittedName>
        <fullName evidence="2">GRIP domain-containing protein</fullName>
    </submittedName>
</protein>